<accession>A0A835YMU3</accession>
<dbReference type="Proteomes" id="UP000664859">
    <property type="component" value="Unassembled WGS sequence"/>
</dbReference>
<evidence type="ECO:0000313" key="1">
    <source>
        <dbReference type="EMBL" id="KAG5176495.1"/>
    </source>
</evidence>
<reference evidence="1" key="1">
    <citation type="submission" date="2021-02" db="EMBL/GenBank/DDBJ databases">
        <title>First Annotated Genome of the Yellow-green Alga Tribonema minus.</title>
        <authorList>
            <person name="Mahan K.M."/>
        </authorList>
    </citation>
    <scope>NUCLEOTIDE SEQUENCE</scope>
    <source>
        <strain evidence="1">UTEX B ZZ1240</strain>
    </source>
</reference>
<dbReference type="InterPro" id="IPR009003">
    <property type="entry name" value="Peptidase_S1_PA"/>
</dbReference>
<gene>
    <name evidence="1" type="ORF">JKP88DRAFT_335302</name>
</gene>
<comment type="caution">
    <text evidence="1">The sequence shown here is derived from an EMBL/GenBank/DDBJ whole genome shotgun (WGS) entry which is preliminary data.</text>
</comment>
<evidence type="ECO:0000313" key="2">
    <source>
        <dbReference type="Proteomes" id="UP000664859"/>
    </source>
</evidence>
<protein>
    <submittedName>
        <fullName evidence="1">Uncharacterized protein</fullName>
    </submittedName>
</protein>
<proteinExistence type="predicted"/>
<keyword evidence="2" id="KW-1185">Reference proteome</keyword>
<sequence>MPLNYTVPYDVPYSSPSTCVARTLVPQVVAYDEQQQPKGCVNGVAIRVADTVYIVTVASFTIDAMGFKAVFKPKNKPDVSVLDLMLVKAPKPPFHNQFDLAVFQLQEKLPFLPRFFPVAGMSLSSVMAPVVARDQEGVLRLRTGVACGATGNYHLTTALTDEGFAGAPVVDAIGNFVGMVTRASVSTGQPTRFLTASAVRIFACTGSPPVPLFPGIYDVEL</sequence>
<dbReference type="SUPFAM" id="SSF50494">
    <property type="entry name" value="Trypsin-like serine proteases"/>
    <property type="match status" value="1"/>
</dbReference>
<organism evidence="1 2">
    <name type="scientific">Tribonema minus</name>
    <dbReference type="NCBI Taxonomy" id="303371"/>
    <lineage>
        <taxon>Eukaryota</taxon>
        <taxon>Sar</taxon>
        <taxon>Stramenopiles</taxon>
        <taxon>Ochrophyta</taxon>
        <taxon>PX clade</taxon>
        <taxon>Xanthophyceae</taxon>
        <taxon>Tribonematales</taxon>
        <taxon>Tribonemataceae</taxon>
        <taxon>Tribonema</taxon>
    </lineage>
</organism>
<dbReference type="AlphaFoldDB" id="A0A835YMU3"/>
<dbReference type="EMBL" id="JAFCMP010000536">
    <property type="protein sequence ID" value="KAG5176495.1"/>
    <property type="molecule type" value="Genomic_DNA"/>
</dbReference>
<name>A0A835YMU3_9STRA</name>